<keyword evidence="2" id="KW-0969">Cilium</keyword>
<accession>D0KYF3</accession>
<sequence>MSAINNIVSSSIHPAVAGQDASSFSQASTPTSVVTLPADPRLQANASAGSANSRKPTKEEVNQVLEGLIKRQQGSPTSVQFSVDEKLDQVVIKVVDPTTQKVIKQIPSEAIMKMREDMLAFESKSSTGLLLSEKT</sequence>
<evidence type="ECO:0000313" key="3">
    <source>
        <dbReference type="Proteomes" id="UP000009102"/>
    </source>
</evidence>
<dbReference type="eggNOG" id="COG1334">
    <property type="taxonomic scope" value="Bacteria"/>
</dbReference>
<dbReference type="Gene3D" id="3.30.160.170">
    <property type="entry name" value="FlaG-like"/>
    <property type="match status" value="1"/>
</dbReference>
<keyword evidence="2" id="KW-0966">Cell projection</keyword>
<keyword evidence="2" id="KW-0282">Flagellum</keyword>
<dbReference type="SUPFAM" id="SSF160214">
    <property type="entry name" value="FlaG-like"/>
    <property type="match status" value="1"/>
</dbReference>
<dbReference type="STRING" id="555778.Hneap_0623"/>
<evidence type="ECO:0000256" key="1">
    <source>
        <dbReference type="SAM" id="MobiDB-lite"/>
    </source>
</evidence>
<dbReference type="InterPro" id="IPR005186">
    <property type="entry name" value="FlaG"/>
</dbReference>
<dbReference type="EMBL" id="CP001801">
    <property type="protein sequence ID" value="ACX95476.1"/>
    <property type="molecule type" value="Genomic_DNA"/>
</dbReference>
<gene>
    <name evidence="2" type="ordered locus">Hneap_0623</name>
</gene>
<organism evidence="2 3">
    <name type="scientific">Halothiobacillus neapolitanus (strain ATCC 23641 / DSM 15147 / CIP 104769 / NCIMB 8539 / c2)</name>
    <name type="common">Thiobacillus neapolitanus</name>
    <dbReference type="NCBI Taxonomy" id="555778"/>
    <lineage>
        <taxon>Bacteria</taxon>
        <taxon>Pseudomonadati</taxon>
        <taxon>Pseudomonadota</taxon>
        <taxon>Gammaproteobacteria</taxon>
        <taxon>Chromatiales</taxon>
        <taxon>Halothiobacillaceae</taxon>
        <taxon>Halothiobacillus</taxon>
    </lineage>
</organism>
<dbReference type="OrthoDB" id="5741693at2"/>
<dbReference type="AlphaFoldDB" id="D0KYF3"/>
<feature type="compositionally biased region" description="Polar residues" evidence="1">
    <location>
        <begin position="20"/>
        <end position="34"/>
    </location>
</feature>
<dbReference type="HOGENOM" id="CLU_1882860_0_0_6"/>
<proteinExistence type="predicted"/>
<feature type="compositionally biased region" description="Polar residues" evidence="1">
    <location>
        <begin position="44"/>
        <end position="54"/>
    </location>
</feature>
<dbReference type="Pfam" id="PF03646">
    <property type="entry name" value="FlaG"/>
    <property type="match status" value="1"/>
</dbReference>
<dbReference type="KEGG" id="hna:Hneap_0623"/>
<dbReference type="PANTHER" id="PTHR37166:SF1">
    <property type="entry name" value="PROTEIN FLAG"/>
    <property type="match status" value="1"/>
</dbReference>
<dbReference type="RefSeq" id="WP_012823512.1">
    <property type="nucleotide sequence ID" value="NC_013422.1"/>
</dbReference>
<protein>
    <submittedName>
        <fullName evidence="2">Flagellar protein FlaG protein</fullName>
    </submittedName>
</protein>
<reference evidence="2 3" key="1">
    <citation type="submission" date="2009-10" db="EMBL/GenBank/DDBJ databases">
        <title>Complete sequence of Halothiobacillus neapolitanus c2.</title>
        <authorList>
            <consortium name="US DOE Joint Genome Institute"/>
            <person name="Lucas S."/>
            <person name="Copeland A."/>
            <person name="Lapidus A."/>
            <person name="Glavina del Rio T."/>
            <person name="Tice H."/>
            <person name="Bruce D."/>
            <person name="Goodwin L."/>
            <person name="Pitluck S."/>
            <person name="Davenport K."/>
            <person name="Brettin T."/>
            <person name="Detter J.C."/>
            <person name="Han C."/>
            <person name="Tapia R."/>
            <person name="Larimer F."/>
            <person name="Land M."/>
            <person name="Hauser L."/>
            <person name="Kyrpides N."/>
            <person name="Mikhailova N."/>
            <person name="Kerfeld C."/>
            <person name="Cannon G."/>
            <person name="Heinhort S."/>
        </authorList>
    </citation>
    <scope>NUCLEOTIDE SEQUENCE [LARGE SCALE GENOMIC DNA]</scope>
    <source>
        <strain evidence="3">ATCC 23641 / c2</strain>
    </source>
</reference>
<keyword evidence="3" id="KW-1185">Reference proteome</keyword>
<feature type="region of interest" description="Disordered" evidence="1">
    <location>
        <begin position="18"/>
        <end position="60"/>
    </location>
</feature>
<evidence type="ECO:0000313" key="2">
    <source>
        <dbReference type="EMBL" id="ACX95476.1"/>
    </source>
</evidence>
<dbReference type="Proteomes" id="UP000009102">
    <property type="component" value="Chromosome"/>
</dbReference>
<dbReference type="InterPro" id="IPR035924">
    <property type="entry name" value="FlaG-like_sf"/>
</dbReference>
<dbReference type="PANTHER" id="PTHR37166">
    <property type="entry name" value="PROTEIN FLAG"/>
    <property type="match status" value="1"/>
</dbReference>
<name>D0KYF3_HALNC</name>